<sequence length="296" mass="31085">MPVLAPVSVRSVERPSPSFVRIELGGPALADFGVDGPTYDQRFKLLLPGPAGLPTLPEEGWWAALQALPEGERCVVRTYTIREVRGRDAGTRIVVDLVLHPGAHGPGSAWAAAAAVGDEVMVCVPRRGEPFGGIEWDPGHTDRLLVVGDETAVPAVASILGSLPGDAGGAVFLEVPEDADVQELAGPAGVVVTWLPRSGAPVGSRAVAAVADHLGFRSAPSASSEVDPDLWETPTYSSSGEPLGATVAPTDDRYAWIAGEAGMVTTLRRHLVGELRLPRHQVAFMGYWRTGVAMRG</sequence>
<dbReference type="SUPFAM" id="SSF63380">
    <property type="entry name" value="Riboflavin synthase domain-like"/>
    <property type="match status" value="1"/>
</dbReference>
<dbReference type="Pfam" id="PF04954">
    <property type="entry name" value="SIP"/>
    <property type="match status" value="1"/>
</dbReference>
<dbReference type="InterPro" id="IPR013113">
    <property type="entry name" value="SIP_FAD-bd"/>
</dbReference>
<comment type="caution">
    <text evidence="3">The sequence shown here is derived from an EMBL/GenBank/DDBJ whole genome shotgun (WGS) entry which is preliminary data.</text>
</comment>
<proteinExistence type="predicted"/>
<reference evidence="4" key="1">
    <citation type="journal article" date="2019" name="Int. J. Syst. Evol. Microbiol.">
        <title>The Global Catalogue of Microorganisms (GCM) 10K type strain sequencing project: providing services to taxonomists for standard genome sequencing and annotation.</title>
        <authorList>
            <consortium name="The Broad Institute Genomics Platform"/>
            <consortium name="The Broad Institute Genome Sequencing Center for Infectious Disease"/>
            <person name="Wu L."/>
            <person name="Ma J."/>
        </authorList>
    </citation>
    <scope>NUCLEOTIDE SEQUENCE [LARGE SCALE GENOMIC DNA]</scope>
    <source>
        <strain evidence="4">JCM 16953</strain>
    </source>
</reference>
<evidence type="ECO:0000313" key="4">
    <source>
        <dbReference type="Proteomes" id="UP001501821"/>
    </source>
</evidence>
<accession>A0ABP7IHM3</accession>
<dbReference type="RefSeq" id="WP_344775013.1">
    <property type="nucleotide sequence ID" value="NZ_BAABAH010000006.1"/>
</dbReference>
<dbReference type="InterPro" id="IPR039261">
    <property type="entry name" value="FNR_nucleotide-bd"/>
</dbReference>
<dbReference type="InterPro" id="IPR007037">
    <property type="entry name" value="SIP_rossman_dom"/>
</dbReference>
<dbReference type="CDD" id="cd06193">
    <property type="entry name" value="siderophore_interacting"/>
    <property type="match status" value="1"/>
</dbReference>
<protein>
    <submittedName>
        <fullName evidence="3">Siderophore-interacting protein</fullName>
    </submittedName>
</protein>
<dbReference type="InterPro" id="IPR017927">
    <property type="entry name" value="FAD-bd_FR_type"/>
</dbReference>
<dbReference type="Gene3D" id="2.40.30.10">
    <property type="entry name" value="Translation factors"/>
    <property type="match status" value="1"/>
</dbReference>
<dbReference type="InterPro" id="IPR039374">
    <property type="entry name" value="SIP_fam"/>
</dbReference>
<dbReference type="InterPro" id="IPR017938">
    <property type="entry name" value="Riboflavin_synthase-like_b-brl"/>
</dbReference>
<dbReference type="Gene3D" id="3.40.50.80">
    <property type="entry name" value="Nucleotide-binding domain of ferredoxin-NADP reductase (FNR) module"/>
    <property type="match status" value="1"/>
</dbReference>
<dbReference type="PANTHER" id="PTHR30157:SF0">
    <property type="entry name" value="NADPH-DEPENDENT FERRIC-CHELATE REDUCTASE"/>
    <property type="match status" value="1"/>
</dbReference>
<dbReference type="Pfam" id="PF08021">
    <property type="entry name" value="FAD_binding_9"/>
    <property type="match status" value="1"/>
</dbReference>
<gene>
    <name evidence="3" type="ORF">GCM10022242_20630</name>
</gene>
<evidence type="ECO:0000259" key="2">
    <source>
        <dbReference type="PROSITE" id="PS51384"/>
    </source>
</evidence>
<keyword evidence="4" id="KW-1185">Reference proteome</keyword>
<dbReference type="PANTHER" id="PTHR30157">
    <property type="entry name" value="FERRIC REDUCTASE, NADPH-DEPENDENT"/>
    <property type="match status" value="1"/>
</dbReference>
<feature type="region of interest" description="Disordered" evidence="1">
    <location>
        <begin position="222"/>
        <end position="244"/>
    </location>
</feature>
<dbReference type="EMBL" id="BAABAH010000006">
    <property type="protein sequence ID" value="GAA3818656.1"/>
    <property type="molecule type" value="Genomic_DNA"/>
</dbReference>
<evidence type="ECO:0000313" key="3">
    <source>
        <dbReference type="EMBL" id="GAA3818656.1"/>
    </source>
</evidence>
<dbReference type="Proteomes" id="UP001501821">
    <property type="component" value="Unassembled WGS sequence"/>
</dbReference>
<dbReference type="PROSITE" id="PS51384">
    <property type="entry name" value="FAD_FR"/>
    <property type="match status" value="1"/>
</dbReference>
<feature type="domain" description="FAD-binding FR-type" evidence="2">
    <location>
        <begin position="2"/>
        <end position="137"/>
    </location>
</feature>
<organism evidence="3 4">
    <name type="scientific">Nocardioides panacisoli</name>
    <dbReference type="NCBI Taxonomy" id="627624"/>
    <lineage>
        <taxon>Bacteria</taxon>
        <taxon>Bacillati</taxon>
        <taxon>Actinomycetota</taxon>
        <taxon>Actinomycetes</taxon>
        <taxon>Propionibacteriales</taxon>
        <taxon>Nocardioidaceae</taxon>
        <taxon>Nocardioides</taxon>
    </lineage>
</organism>
<name>A0ABP7IHM3_9ACTN</name>
<evidence type="ECO:0000256" key="1">
    <source>
        <dbReference type="SAM" id="MobiDB-lite"/>
    </source>
</evidence>